<dbReference type="EMBL" id="MU394425">
    <property type="protein sequence ID" value="KAI6080741.1"/>
    <property type="molecule type" value="Genomic_DNA"/>
</dbReference>
<dbReference type="Proteomes" id="UP001497680">
    <property type="component" value="Unassembled WGS sequence"/>
</dbReference>
<evidence type="ECO:0000313" key="2">
    <source>
        <dbReference type="Proteomes" id="UP001497680"/>
    </source>
</evidence>
<reference evidence="1 2" key="1">
    <citation type="journal article" date="2022" name="New Phytol.">
        <title>Ecological generalism drives hyperdiversity of secondary metabolite gene clusters in xylarialean endophytes.</title>
        <authorList>
            <person name="Franco M.E.E."/>
            <person name="Wisecaver J.H."/>
            <person name="Arnold A.E."/>
            <person name="Ju Y.M."/>
            <person name="Slot J.C."/>
            <person name="Ahrendt S."/>
            <person name="Moore L.P."/>
            <person name="Eastman K.E."/>
            <person name="Scott K."/>
            <person name="Konkel Z."/>
            <person name="Mondo S.J."/>
            <person name="Kuo A."/>
            <person name="Hayes R.D."/>
            <person name="Haridas S."/>
            <person name="Andreopoulos B."/>
            <person name="Riley R."/>
            <person name="LaButti K."/>
            <person name="Pangilinan J."/>
            <person name="Lipzen A."/>
            <person name="Amirebrahimi M."/>
            <person name="Yan J."/>
            <person name="Adam C."/>
            <person name="Keymanesh K."/>
            <person name="Ng V."/>
            <person name="Louie K."/>
            <person name="Northen T."/>
            <person name="Drula E."/>
            <person name="Henrissat B."/>
            <person name="Hsieh H.M."/>
            <person name="Youens-Clark K."/>
            <person name="Lutzoni F."/>
            <person name="Miadlikowska J."/>
            <person name="Eastwood D.C."/>
            <person name="Hamelin R.C."/>
            <person name="Grigoriev I.V."/>
            <person name="U'Ren J.M."/>
        </authorList>
    </citation>
    <scope>NUCLEOTIDE SEQUENCE [LARGE SCALE GENOMIC DNA]</scope>
    <source>
        <strain evidence="1 2">ER1909</strain>
    </source>
</reference>
<gene>
    <name evidence="1" type="ORF">F4821DRAFT_250910</name>
</gene>
<name>A0ACC0CK62_9PEZI</name>
<evidence type="ECO:0000313" key="1">
    <source>
        <dbReference type="EMBL" id="KAI6080741.1"/>
    </source>
</evidence>
<organism evidence="1 2">
    <name type="scientific">Hypoxylon rubiginosum</name>
    <dbReference type="NCBI Taxonomy" id="110542"/>
    <lineage>
        <taxon>Eukaryota</taxon>
        <taxon>Fungi</taxon>
        <taxon>Dikarya</taxon>
        <taxon>Ascomycota</taxon>
        <taxon>Pezizomycotina</taxon>
        <taxon>Sordariomycetes</taxon>
        <taxon>Xylariomycetidae</taxon>
        <taxon>Xylariales</taxon>
        <taxon>Hypoxylaceae</taxon>
        <taxon>Hypoxylon</taxon>
    </lineage>
</organism>
<keyword evidence="2" id="KW-1185">Reference proteome</keyword>
<protein>
    <submittedName>
        <fullName evidence="1">Uncharacterized protein</fullName>
    </submittedName>
</protein>
<proteinExistence type="predicted"/>
<sequence length="719" mass="79603">MADPLGAAGSIVGIAAFGLKFATTLQTYVEAVADAHQSLKDIASDVSATASALEQLHEIINASSDANGKPIANDSGLQQVVQLASQCKQVYTAIIGLIAKAAGLLKDANGDVSLDTLDLDSLKVTSLTRRLKWPFKELRIKKHQQELRWLKISLLLHLRVMELAKSKMTTPTSSLRLEAWERETALQATLDKLQRQRESYAKKMVANRKRQKKRKMRRQKDLNKTSTSTMDEAFVSSYPMSPMRQSPPPSKAEDAVQDTTQLNPRDVDTEAPGLSEYPLKEPETKSYLPGDSTSGGRVLGATSVPPNPQPVPRTVEMNGEADHNGSDSAKPGPIPEPGLKSLSTNNAKPVGAPVTDGQDSTKITTDSSRIDDKKENSNKIKKDDSCDASKLGRDSPKRNSKEPKLSLGTFNPFPSLYNIFARRAKPSRDWDSEELEAYFVEGHSDVIRKLPFDHQNLAHMVERAVNSSPSDISTQYASLTRAQRESVDRAMAEANRLIPRARTCVAITIQSNKTSDIVVYFSVGPPVQPVHLKYQELYFPFPFELCRTWEGMDRLIKQALGGEQRALDGGRHASIAYLVDIGQYRLKGIDNHEILPVMWSSTVQPGLVVFLSTYTTTIYYGNGLPSARASSPMPERLSRSESSDSEFSAEESESGLFAWNRRGFAASEISDSELDDQEEEEPDIIDFEQEREDARIGVGGLLKKWTNVFDEPMDQEQKE</sequence>
<accession>A0ACC0CK62</accession>
<comment type="caution">
    <text evidence="1">The sequence shown here is derived from an EMBL/GenBank/DDBJ whole genome shotgun (WGS) entry which is preliminary data.</text>
</comment>